<keyword evidence="5" id="KW-0503">Monooxygenase</keyword>
<dbReference type="STRING" id="888268.A0A1E5W8I1"/>
<gene>
    <name evidence="5" type="ORF">BAE44_0005260</name>
</gene>
<evidence type="ECO:0000256" key="2">
    <source>
        <dbReference type="ARBA" id="ARBA00022723"/>
    </source>
</evidence>
<dbReference type="GO" id="GO:0004497">
    <property type="term" value="F:monooxygenase activity"/>
    <property type="evidence" value="ECO:0007669"/>
    <property type="project" value="UniProtKB-KW"/>
</dbReference>
<dbReference type="Proteomes" id="UP000095767">
    <property type="component" value="Unassembled WGS sequence"/>
</dbReference>
<keyword evidence="4" id="KW-0812">Transmembrane</keyword>
<evidence type="ECO:0000256" key="3">
    <source>
        <dbReference type="ARBA" id="ARBA00023004"/>
    </source>
</evidence>
<dbReference type="GO" id="GO:0005506">
    <property type="term" value="F:iron ion binding"/>
    <property type="evidence" value="ECO:0007669"/>
    <property type="project" value="InterPro"/>
</dbReference>
<reference evidence="5 6" key="1">
    <citation type="submission" date="2016-09" db="EMBL/GenBank/DDBJ databases">
        <title>The draft genome of Dichanthelium oligosanthes: A C3 panicoid grass species.</title>
        <authorList>
            <person name="Studer A.J."/>
            <person name="Schnable J.C."/>
            <person name="Brutnell T.P."/>
        </authorList>
    </citation>
    <scope>NUCLEOTIDE SEQUENCE [LARGE SCALE GENOMIC DNA]</scope>
    <source>
        <strain evidence="6">cv. Kellogg 1175</strain>
        <tissue evidence="5">Leaf</tissue>
    </source>
</reference>
<evidence type="ECO:0000256" key="4">
    <source>
        <dbReference type="SAM" id="Phobius"/>
    </source>
</evidence>
<evidence type="ECO:0000313" key="6">
    <source>
        <dbReference type="Proteomes" id="UP000095767"/>
    </source>
</evidence>
<keyword evidence="3" id="KW-0408">Iron</keyword>
<keyword evidence="5" id="KW-0560">Oxidoreductase</keyword>
<evidence type="ECO:0000313" key="5">
    <source>
        <dbReference type="EMBL" id="OEL33726.1"/>
    </source>
</evidence>
<dbReference type="OrthoDB" id="692890at2759"/>
<dbReference type="GO" id="GO:0016705">
    <property type="term" value="F:oxidoreductase activity, acting on paired donors, with incorporation or reduction of molecular oxygen"/>
    <property type="evidence" value="ECO:0007669"/>
    <property type="project" value="InterPro"/>
</dbReference>
<name>A0A1E5W8I1_9POAL</name>
<sequence length="321" mass="35940">MAAIVQVHELLHEEAAPRALFFLALLFSLVLLLPLLLTFFVSAEGASDARLLSRLPSPPVKLPIIGHLHLLGALPHVSLASLAAKHGPDLMLLCLGAVPTIIVSSPRAAEAVLRTHDHVFASRPRSMISDIIMYGATDSCFAPYGENFRKARKLVTMHLLNDRKVRSQRPAREEEVQLVMDKLHEGQGSFCGHERGAALVRQRHCLSRRVGQFSREEGRNKLFRELNDNNAALLGAFNIQDCFPSLARLELLDKVVCAKAKRVRKRWDQLLDKLIDDHTTRSVRCEDGAEGEQEDNDFIDVLLSLQKEYGFTRDHLKAILI</sequence>
<feature type="non-terminal residue" evidence="5">
    <location>
        <position position="321"/>
    </location>
</feature>
<dbReference type="GO" id="GO:0020037">
    <property type="term" value="F:heme binding"/>
    <property type="evidence" value="ECO:0007669"/>
    <property type="project" value="InterPro"/>
</dbReference>
<feature type="transmembrane region" description="Helical" evidence="4">
    <location>
        <begin position="20"/>
        <end position="43"/>
    </location>
</feature>
<dbReference type="Pfam" id="PF00067">
    <property type="entry name" value="p450"/>
    <property type="match status" value="1"/>
</dbReference>
<comment type="caution">
    <text evidence="5">The sequence shown here is derived from an EMBL/GenBank/DDBJ whole genome shotgun (WGS) entry which is preliminary data.</text>
</comment>
<dbReference type="PANTHER" id="PTHR47955">
    <property type="entry name" value="CYTOCHROME P450 FAMILY 71 PROTEIN"/>
    <property type="match status" value="1"/>
</dbReference>
<keyword evidence="6" id="KW-1185">Reference proteome</keyword>
<dbReference type="EMBL" id="LWDX02017754">
    <property type="protein sequence ID" value="OEL33726.1"/>
    <property type="molecule type" value="Genomic_DNA"/>
</dbReference>
<dbReference type="SUPFAM" id="SSF48264">
    <property type="entry name" value="Cytochrome P450"/>
    <property type="match status" value="1"/>
</dbReference>
<dbReference type="Gene3D" id="1.10.630.10">
    <property type="entry name" value="Cytochrome P450"/>
    <property type="match status" value="1"/>
</dbReference>
<comment type="similarity">
    <text evidence="1">Belongs to the cytochrome P450 family.</text>
</comment>
<evidence type="ECO:0000256" key="1">
    <source>
        <dbReference type="ARBA" id="ARBA00010617"/>
    </source>
</evidence>
<keyword evidence="4" id="KW-1133">Transmembrane helix</keyword>
<organism evidence="5 6">
    <name type="scientific">Dichanthelium oligosanthes</name>
    <dbReference type="NCBI Taxonomy" id="888268"/>
    <lineage>
        <taxon>Eukaryota</taxon>
        <taxon>Viridiplantae</taxon>
        <taxon>Streptophyta</taxon>
        <taxon>Embryophyta</taxon>
        <taxon>Tracheophyta</taxon>
        <taxon>Spermatophyta</taxon>
        <taxon>Magnoliopsida</taxon>
        <taxon>Liliopsida</taxon>
        <taxon>Poales</taxon>
        <taxon>Poaceae</taxon>
        <taxon>PACMAD clade</taxon>
        <taxon>Panicoideae</taxon>
        <taxon>Panicodae</taxon>
        <taxon>Paniceae</taxon>
        <taxon>Dichantheliinae</taxon>
        <taxon>Dichanthelium</taxon>
    </lineage>
</organism>
<dbReference type="PANTHER" id="PTHR47955:SF14">
    <property type="entry name" value="OS01G0543600 PROTEIN"/>
    <property type="match status" value="1"/>
</dbReference>
<dbReference type="InterPro" id="IPR036396">
    <property type="entry name" value="Cyt_P450_sf"/>
</dbReference>
<dbReference type="InterPro" id="IPR001128">
    <property type="entry name" value="Cyt_P450"/>
</dbReference>
<dbReference type="AlphaFoldDB" id="A0A1E5W8I1"/>
<proteinExistence type="inferred from homology"/>
<keyword evidence="2" id="KW-0479">Metal-binding</keyword>
<keyword evidence="4" id="KW-0472">Membrane</keyword>
<protein>
    <submittedName>
        <fullName evidence="5">Indole-2-monooxygenase</fullName>
    </submittedName>
</protein>
<accession>A0A1E5W8I1</accession>